<gene>
    <name evidence="2" type="ORF">ASPGLDRAFT_43702</name>
</gene>
<keyword evidence="3" id="KW-1185">Reference proteome</keyword>
<keyword evidence="1" id="KW-0472">Membrane</keyword>
<evidence type="ECO:0000313" key="3">
    <source>
        <dbReference type="Proteomes" id="UP000184300"/>
    </source>
</evidence>
<dbReference type="GeneID" id="34462129"/>
<dbReference type="VEuPathDB" id="FungiDB:ASPGLDRAFT_43702"/>
<dbReference type="EMBL" id="KV878891">
    <property type="protein sequence ID" value="OJJ87195.1"/>
    <property type="molecule type" value="Genomic_DNA"/>
</dbReference>
<keyword evidence="1" id="KW-0812">Transmembrane</keyword>
<evidence type="ECO:0000313" key="2">
    <source>
        <dbReference type="EMBL" id="OJJ87195.1"/>
    </source>
</evidence>
<dbReference type="Proteomes" id="UP000184300">
    <property type="component" value="Unassembled WGS sequence"/>
</dbReference>
<accession>A0A1L9VTG6</accession>
<feature type="transmembrane region" description="Helical" evidence="1">
    <location>
        <begin position="28"/>
        <end position="50"/>
    </location>
</feature>
<protein>
    <submittedName>
        <fullName evidence="2">Uncharacterized protein</fullName>
    </submittedName>
</protein>
<sequence length="53" mass="5789">MGDVRIGLALEISRYESKIDTRKGRRMMLVLVSLAACGSYHCKSMMAGVLGGR</sequence>
<dbReference type="AlphaFoldDB" id="A0A1L9VTG6"/>
<dbReference type="RefSeq" id="XP_022403884.1">
    <property type="nucleotide sequence ID" value="XM_022545868.1"/>
</dbReference>
<keyword evidence="1" id="KW-1133">Transmembrane helix</keyword>
<evidence type="ECO:0000256" key="1">
    <source>
        <dbReference type="SAM" id="Phobius"/>
    </source>
</evidence>
<organism evidence="2 3">
    <name type="scientific">Aspergillus glaucus CBS 516.65</name>
    <dbReference type="NCBI Taxonomy" id="1160497"/>
    <lineage>
        <taxon>Eukaryota</taxon>
        <taxon>Fungi</taxon>
        <taxon>Dikarya</taxon>
        <taxon>Ascomycota</taxon>
        <taxon>Pezizomycotina</taxon>
        <taxon>Eurotiomycetes</taxon>
        <taxon>Eurotiomycetidae</taxon>
        <taxon>Eurotiales</taxon>
        <taxon>Aspergillaceae</taxon>
        <taxon>Aspergillus</taxon>
        <taxon>Aspergillus subgen. Aspergillus</taxon>
    </lineage>
</organism>
<reference evidence="3" key="1">
    <citation type="journal article" date="2017" name="Genome Biol.">
        <title>Comparative genomics reveals high biological diversity and specific adaptations in the industrially and medically important fungal genus Aspergillus.</title>
        <authorList>
            <person name="de Vries R.P."/>
            <person name="Riley R."/>
            <person name="Wiebenga A."/>
            <person name="Aguilar-Osorio G."/>
            <person name="Amillis S."/>
            <person name="Uchima C.A."/>
            <person name="Anderluh G."/>
            <person name="Asadollahi M."/>
            <person name="Askin M."/>
            <person name="Barry K."/>
            <person name="Battaglia E."/>
            <person name="Bayram O."/>
            <person name="Benocci T."/>
            <person name="Braus-Stromeyer S.A."/>
            <person name="Caldana C."/>
            <person name="Canovas D."/>
            <person name="Cerqueira G.C."/>
            <person name="Chen F."/>
            <person name="Chen W."/>
            <person name="Choi C."/>
            <person name="Clum A."/>
            <person name="Dos Santos R.A."/>
            <person name="Damasio A.R."/>
            <person name="Diallinas G."/>
            <person name="Emri T."/>
            <person name="Fekete E."/>
            <person name="Flipphi M."/>
            <person name="Freyberg S."/>
            <person name="Gallo A."/>
            <person name="Gournas C."/>
            <person name="Habgood R."/>
            <person name="Hainaut M."/>
            <person name="Harispe M.L."/>
            <person name="Henrissat B."/>
            <person name="Hilden K.S."/>
            <person name="Hope R."/>
            <person name="Hossain A."/>
            <person name="Karabika E."/>
            <person name="Karaffa L."/>
            <person name="Karanyi Z."/>
            <person name="Krasevec N."/>
            <person name="Kuo A."/>
            <person name="Kusch H."/>
            <person name="LaButti K."/>
            <person name="Lagendijk E.L."/>
            <person name="Lapidus A."/>
            <person name="Levasseur A."/>
            <person name="Lindquist E."/>
            <person name="Lipzen A."/>
            <person name="Logrieco A.F."/>
            <person name="MacCabe A."/>
            <person name="Maekelae M.R."/>
            <person name="Malavazi I."/>
            <person name="Melin P."/>
            <person name="Meyer V."/>
            <person name="Mielnichuk N."/>
            <person name="Miskei M."/>
            <person name="Molnar A.P."/>
            <person name="Mule G."/>
            <person name="Ngan C.Y."/>
            <person name="Orejas M."/>
            <person name="Orosz E."/>
            <person name="Ouedraogo J.P."/>
            <person name="Overkamp K.M."/>
            <person name="Park H.-S."/>
            <person name="Perrone G."/>
            <person name="Piumi F."/>
            <person name="Punt P.J."/>
            <person name="Ram A.F."/>
            <person name="Ramon A."/>
            <person name="Rauscher S."/>
            <person name="Record E."/>
            <person name="Riano-Pachon D.M."/>
            <person name="Robert V."/>
            <person name="Roehrig J."/>
            <person name="Ruller R."/>
            <person name="Salamov A."/>
            <person name="Salih N.S."/>
            <person name="Samson R.A."/>
            <person name="Sandor E."/>
            <person name="Sanguinetti M."/>
            <person name="Schuetze T."/>
            <person name="Sepcic K."/>
            <person name="Shelest E."/>
            <person name="Sherlock G."/>
            <person name="Sophianopoulou V."/>
            <person name="Squina F.M."/>
            <person name="Sun H."/>
            <person name="Susca A."/>
            <person name="Todd R.B."/>
            <person name="Tsang A."/>
            <person name="Unkles S.E."/>
            <person name="van de Wiele N."/>
            <person name="van Rossen-Uffink D."/>
            <person name="Oliveira J.V."/>
            <person name="Vesth T.C."/>
            <person name="Visser J."/>
            <person name="Yu J.-H."/>
            <person name="Zhou M."/>
            <person name="Andersen M.R."/>
            <person name="Archer D.B."/>
            <person name="Baker S.E."/>
            <person name="Benoit I."/>
            <person name="Brakhage A.A."/>
            <person name="Braus G.H."/>
            <person name="Fischer R."/>
            <person name="Frisvad J.C."/>
            <person name="Goldman G.H."/>
            <person name="Houbraken J."/>
            <person name="Oakley B."/>
            <person name="Pocsi I."/>
            <person name="Scazzocchio C."/>
            <person name="Seiboth B."/>
            <person name="vanKuyk P.A."/>
            <person name="Wortman J."/>
            <person name="Dyer P.S."/>
            <person name="Grigoriev I.V."/>
        </authorList>
    </citation>
    <scope>NUCLEOTIDE SEQUENCE [LARGE SCALE GENOMIC DNA]</scope>
    <source>
        <strain evidence="3">CBS 516.65</strain>
    </source>
</reference>
<proteinExistence type="predicted"/>
<name>A0A1L9VTG6_ASPGL</name>